<dbReference type="SUPFAM" id="SSF55874">
    <property type="entry name" value="ATPase domain of HSP90 chaperone/DNA topoisomerase II/histidine kinase"/>
    <property type="match status" value="1"/>
</dbReference>
<sequence>MATGGAGGAELDSARSLDLLRLLQEALTNVYKHSRARRVEVTLRRVGTQLRLAIEDDGQGIGAAAQADGGAGLASMRLRARRLGGVLDIESGETGTALRLEFSLSA</sequence>
<dbReference type="PANTHER" id="PTHR24421">
    <property type="entry name" value="NITRATE/NITRITE SENSOR PROTEIN NARX-RELATED"/>
    <property type="match status" value="1"/>
</dbReference>
<dbReference type="CDD" id="cd16917">
    <property type="entry name" value="HATPase_UhpB-NarQ-NarX-like"/>
    <property type="match status" value="1"/>
</dbReference>
<dbReference type="AlphaFoldDB" id="A0A514BV69"/>
<keyword evidence="6" id="KW-1185">Reference proteome</keyword>
<dbReference type="GO" id="GO:0016301">
    <property type="term" value="F:kinase activity"/>
    <property type="evidence" value="ECO:0007669"/>
    <property type="project" value="UniProtKB-KW"/>
</dbReference>
<organism evidence="5 6">
    <name type="scientific">Marilutibacter alkalisoli</name>
    <dbReference type="NCBI Taxonomy" id="2591633"/>
    <lineage>
        <taxon>Bacteria</taxon>
        <taxon>Pseudomonadati</taxon>
        <taxon>Pseudomonadota</taxon>
        <taxon>Gammaproteobacteria</taxon>
        <taxon>Lysobacterales</taxon>
        <taxon>Lysobacteraceae</taxon>
        <taxon>Marilutibacter</taxon>
    </lineage>
</organism>
<dbReference type="PROSITE" id="PS50109">
    <property type="entry name" value="HIS_KIN"/>
    <property type="match status" value="1"/>
</dbReference>
<evidence type="ECO:0000313" key="5">
    <source>
        <dbReference type="EMBL" id="QDH71301.1"/>
    </source>
</evidence>
<evidence type="ECO:0000313" key="6">
    <source>
        <dbReference type="Proteomes" id="UP000317199"/>
    </source>
</evidence>
<keyword evidence="3" id="KW-0902">Two-component regulatory system</keyword>
<dbReference type="Gene3D" id="3.30.565.10">
    <property type="entry name" value="Histidine kinase-like ATPase, C-terminal domain"/>
    <property type="match status" value="1"/>
</dbReference>
<dbReference type="KEGG" id="lyj:FKV23_15295"/>
<evidence type="ECO:0000256" key="3">
    <source>
        <dbReference type="ARBA" id="ARBA00023012"/>
    </source>
</evidence>
<dbReference type="InterPro" id="IPR003594">
    <property type="entry name" value="HATPase_dom"/>
</dbReference>
<protein>
    <recommendedName>
        <fullName evidence="4">Histidine kinase domain-containing protein</fullName>
    </recommendedName>
</protein>
<dbReference type="InterPro" id="IPR036890">
    <property type="entry name" value="HATPase_C_sf"/>
</dbReference>
<proteinExistence type="predicted"/>
<gene>
    <name evidence="5" type="ORF">FKV23_15295</name>
</gene>
<dbReference type="GO" id="GO:0000160">
    <property type="term" value="P:phosphorelay signal transduction system"/>
    <property type="evidence" value="ECO:0007669"/>
    <property type="project" value="UniProtKB-KW"/>
</dbReference>
<dbReference type="Proteomes" id="UP000317199">
    <property type="component" value="Chromosome"/>
</dbReference>
<dbReference type="RefSeq" id="WP_141624633.1">
    <property type="nucleotide sequence ID" value="NZ_CP041242.1"/>
</dbReference>
<evidence type="ECO:0000259" key="4">
    <source>
        <dbReference type="PROSITE" id="PS50109"/>
    </source>
</evidence>
<dbReference type="InterPro" id="IPR005467">
    <property type="entry name" value="His_kinase_dom"/>
</dbReference>
<accession>A0A514BV69</accession>
<feature type="domain" description="Histidine kinase" evidence="4">
    <location>
        <begin position="19"/>
        <end position="106"/>
    </location>
</feature>
<dbReference type="SMART" id="SM00387">
    <property type="entry name" value="HATPase_c"/>
    <property type="match status" value="1"/>
</dbReference>
<evidence type="ECO:0000256" key="1">
    <source>
        <dbReference type="ARBA" id="ARBA00022679"/>
    </source>
</evidence>
<evidence type="ECO:0000256" key="2">
    <source>
        <dbReference type="ARBA" id="ARBA00022777"/>
    </source>
</evidence>
<dbReference type="InterPro" id="IPR050482">
    <property type="entry name" value="Sensor_HK_TwoCompSys"/>
</dbReference>
<reference evidence="5 6" key="1">
    <citation type="submission" date="2019-06" db="EMBL/GenBank/DDBJ databases">
        <title>Lysobacter alkalisoli sp. nov. isolated from saline-alkali soil.</title>
        <authorList>
            <person name="Sun J.-Q."/>
            <person name="Xu L."/>
        </authorList>
    </citation>
    <scope>NUCLEOTIDE SEQUENCE [LARGE SCALE GENOMIC DNA]</scope>
    <source>
        <strain evidence="5 6">SJ-36</strain>
    </source>
</reference>
<dbReference type="Pfam" id="PF02518">
    <property type="entry name" value="HATPase_c"/>
    <property type="match status" value="1"/>
</dbReference>
<keyword evidence="2" id="KW-0418">Kinase</keyword>
<name>A0A514BV69_9GAMM</name>
<dbReference type="EMBL" id="CP041242">
    <property type="protein sequence ID" value="QDH71301.1"/>
    <property type="molecule type" value="Genomic_DNA"/>
</dbReference>
<keyword evidence="1" id="KW-0808">Transferase</keyword>